<dbReference type="InterPro" id="IPR041172">
    <property type="entry name" value="EstA_Ig-like_N"/>
</dbReference>
<dbReference type="RefSeq" id="WP_002702306.1">
    <property type="nucleotide sequence ID" value="NZ_AGRW01000030.1"/>
</dbReference>
<dbReference type="PANTHER" id="PTHR43037:SF1">
    <property type="entry name" value="BLL1128 PROTEIN"/>
    <property type="match status" value="1"/>
</dbReference>
<dbReference type="PANTHER" id="PTHR43037">
    <property type="entry name" value="UNNAMED PRODUCT-RELATED"/>
    <property type="match status" value="1"/>
</dbReference>
<reference evidence="5 6" key="1">
    <citation type="submission" date="2011-09" db="EMBL/GenBank/DDBJ databases">
        <title>The draft genome of Treponema saccharophilum DSM 2985.</title>
        <authorList>
            <consortium name="US DOE Joint Genome Institute (JGI-PGF)"/>
            <person name="Lucas S."/>
            <person name="Copeland A."/>
            <person name="Lapidus A."/>
            <person name="Glavina del Rio T."/>
            <person name="Dalin E."/>
            <person name="Tice H."/>
            <person name="Bruce D."/>
            <person name="Goodwin L."/>
            <person name="Pitluck S."/>
            <person name="Peters L."/>
            <person name="Kyrpides N."/>
            <person name="Mavromatis K."/>
            <person name="Ivanova N."/>
            <person name="Markowitz V."/>
            <person name="Cheng J.-F."/>
            <person name="Hugenholtz P."/>
            <person name="Woyke T."/>
            <person name="Wu D."/>
            <person name="Gronow S."/>
            <person name="Wellnitz S."/>
            <person name="Brambilla E."/>
            <person name="Klenk H.-P."/>
            <person name="Eisen J.A."/>
        </authorList>
    </citation>
    <scope>NUCLEOTIDE SEQUENCE [LARGE SCALE GENOMIC DNA]</scope>
    <source>
        <strain evidence="5 6">DSM 2985</strain>
    </source>
</reference>
<dbReference type="Gene3D" id="3.40.50.1820">
    <property type="entry name" value="alpha/beta hydrolase"/>
    <property type="match status" value="1"/>
</dbReference>
<dbReference type="SUPFAM" id="SSF53474">
    <property type="entry name" value="alpha/beta-Hydrolases"/>
    <property type="match status" value="1"/>
</dbReference>
<evidence type="ECO:0000313" key="6">
    <source>
        <dbReference type="Proteomes" id="UP000003571"/>
    </source>
</evidence>
<name>H7EHT2_9SPIR</name>
<dbReference type="eggNOG" id="COG4099">
    <property type="taxonomic scope" value="Bacteria"/>
</dbReference>
<protein>
    <recommendedName>
        <fullName evidence="4">Esterase Ig-like N-terminal domain-containing protein</fullName>
    </recommendedName>
</protein>
<gene>
    <name evidence="5" type="ORF">TresaDRAFT_2298</name>
</gene>
<feature type="signal peptide" evidence="3">
    <location>
        <begin position="1"/>
        <end position="22"/>
    </location>
</feature>
<dbReference type="Gene3D" id="2.60.40.2180">
    <property type="match status" value="1"/>
</dbReference>
<organism evidence="5 6">
    <name type="scientific">Treponema saccharophilum DSM 2985</name>
    <dbReference type="NCBI Taxonomy" id="907348"/>
    <lineage>
        <taxon>Bacteria</taxon>
        <taxon>Pseudomonadati</taxon>
        <taxon>Spirochaetota</taxon>
        <taxon>Spirochaetia</taxon>
        <taxon>Spirochaetales</taxon>
        <taxon>Treponemataceae</taxon>
        <taxon>Treponema</taxon>
    </lineage>
</organism>
<feature type="compositionally biased region" description="Basic and acidic residues" evidence="2">
    <location>
        <begin position="98"/>
        <end position="112"/>
    </location>
</feature>
<evidence type="ECO:0000256" key="2">
    <source>
        <dbReference type="SAM" id="MobiDB-lite"/>
    </source>
</evidence>
<dbReference type="STRING" id="907348.TresaDRAFT_2298"/>
<dbReference type="Proteomes" id="UP000003571">
    <property type="component" value="Unassembled WGS sequence"/>
</dbReference>
<accession>H7EHT2</accession>
<dbReference type="InterPro" id="IPR029058">
    <property type="entry name" value="AB_hydrolase_fold"/>
</dbReference>
<dbReference type="PATRIC" id="fig|907348.3.peg.359"/>
<feature type="domain" description="Esterase Ig-like N-terminal" evidence="4">
    <location>
        <begin position="34"/>
        <end position="148"/>
    </location>
</feature>
<comment type="caution">
    <text evidence="5">The sequence shown here is derived from an EMBL/GenBank/DDBJ whole genome shotgun (WGS) entry which is preliminary data.</text>
</comment>
<sequence>MKHTLLGAAALLSCALFVCSCASNQSQTTSKPLVSTIAESFGDGQKVSAVILEYAKEIDTSSVTFETYSVEGRKIEALDFEGNTVKIRLVYENKWDKTDGKMPPREKKEAGNAKEGNGPRFEDDGAPVDLSAKVVQKADIKATDGTVFKASAEAFVSTSAKELVIEDFAKKTFTDSETGITLPYFVYLPEEYNDEEKYPLVFFVPDASADTSIDTATLTQGNGGTIWASEDEQIKHKAIVVAVQYPLDVVKKYGALTTDEYVWTVGLTAVDNLLHSVIKTYAVDEKRIYGTGQSQGCMTNIALSDKHPDLFAAQFLVAGQWNVEEMKAMKDKKLWIVVCEGDEKAYPAMKAAVDLLENLGSKVALGESMWNGKASEDERNADTSAMLKKDADIRFNVIAGGSHMYTWSLAYNYEGIRDWLFSQSK</sequence>
<evidence type="ECO:0000256" key="1">
    <source>
        <dbReference type="ARBA" id="ARBA00022729"/>
    </source>
</evidence>
<keyword evidence="1 3" id="KW-0732">Signal</keyword>
<feature type="region of interest" description="Disordered" evidence="2">
    <location>
        <begin position="98"/>
        <end position="126"/>
    </location>
</feature>
<dbReference type="AlphaFoldDB" id="H7EHT2"/>
<dbReference type="OrthoDB" id="354156at2"/>
<proteinExistence type="predicted"/>
<feature type="chain" id="PRO_5003609681" description="Esterase Ig-like N-terminal domain-containing protein" evidence="3">
    <location>
        <begin position="23"/>
        <end position="425"/>
    </location>
</feature>
<dbReference type="InterPro" id="IPR050955">
    <property type="entry name" value="Plant_Biomass_Hydrol_Est"/>
</dbReference>
<keyword evidence="6" id="KW-1185">Reference proteome</keyword>
<evidence type="ECO:0000256" key="3">
    <source>
        <dbReference type="SAM" id="SignalP"/>
    </source>
</evidence>
<evidence type="ECO:0000259" key="4">
    <source>
        <dbReference type="Pfam" id="PF18435"/>
    </source>
</evidence>
<evidence type="ECO:0000313" key="5">
    <source>
        <dbReference type="EMBL" id="EIC02872.1"/>
    </source>
</evidence>
<dbReference type="EMBL" id="AGRW01000030">
    <property type="protein sequence ID" value="EIC02872.1"/>
    <property type="molecule type" value="Genomic_DNA"/>
</dbReference>
<dbReference type="PROSITE" id="PS51257">
    <property type="entry name" value="PROKAR_LIPOPROTEIN"/>
    <property type="match status" value="1"/>
</dbReference>
<dbReference type="Pfam" id="PF18435">
    <property type="entry name" value="EstA_Ig_like"/>
    <property type="match status" value="1"/>
</dbReference>